<evidence type="ECO:0000313" key="2">
    <source>
        <dbReference type="EMBL" id="BCE32601.1"/>
    </source>
</evidence>
<dbReference type="PRINTS" id="PR00598">
    <property type="entry name" value="HTHMARR"/>
</dbReference>
<dbReference type="EMBL" id="AP023092">
    <property type="protein sequence ID" value="BCE32601.1"/>
    <property type="molecule type" value="Genomic_DNA"/>
</dbReference>
<reference evidence="2" key="1">
    <citation type="submission" date="2020-05" db="EMBL/GenBank/DDBJ databases">
        <title>Complete genome sequence of Bradyrhizobium diazoefficiens XF2 isolated from soybean nodule.</title>
        <authorList>
            <person name="Noda R."/>
            <person name="Kakizaki K."/>
            <person name="Minamisawa K."/>
        </authorList>
    </citation>
    <scope>NUCLEOTIDE SEQUENCE</scope>
    <source>
        <strain evidence="2">XF2</strain>
    </source>
</reference>
<dbReference type="Pfam" id="PF01047">
    <property type="entry name" value="MarR"/>
    <property type="match status" value="1"/>
</dbReference>
<dbReference type="SUPFAM" id="SSF46785">
    <property type="entry name" value="Winged helix' DNA-binding domain"/>
    <property type="match status" value="1"/>
</dbReference>
<dbReference type="PANTHER" id="PTHR33164">
    <property type="entry name" value="TRANSCRIPTIONAL REGULATOR, MARR FAMILY"/>
    <property type="match status" value="1"/>
</dbReference>
<evidence type="ECO:0000313" key="3">
    <source>
        <dbReference type="EMBL" id="BCE41382.1"/>
    </source>
</evidence>
<dbReference type="GO" id="GO:0006950">
    <property type="term" value="P:response to stress"/>
    <property type="evidence" value="ECO:0007669"/>
    <property type="project" value="TreeGrafter"/>
</dbReference>
<dbReference type="GO" id="GO:0003700">
    <property type="term" value="F:DNA-binding transcription factor activity"/>
    <property type="evidence" value="ECO:0007669"/>
    <property type="project" value="InterPro"/>
</dbReference>
<dbReference type="AlphaFoldDB" id="A0A809YLS6"/>
<dbReference type="InterPro" id="IPR036388">
    <property type="entry name" value="WH-like_DNA-bd_sf"/>
</dbReference>
<sequence>MFKDVSRWLAAFGIGPSQFFVLSMIEANPGANQFAIAQSLSINRAGIGRLVDHLERHGLVQRSASAVNRRYYVLYLTEAGAALLGRLRPAIAGCETAIAERIGPRRFREMQRALDRMRDP</sequence>
<dbReference type="EMBL" id="AP023093">
    <property type="protein sequence ID" value="BCE41382.1"/>
    <property type="molecule type" value="Genomic_DNA"/>
</dbReference>
<dbReference type="InterPro" id="IPR036390">
    <property type="entry name" value="WH_DNA-bd_sf"/>
</dbReference>
<protein>
    <recommendedName>
        <fullName evidence="1">HTH marR-type domain-containing protein</fullName>
    </recommendedName>
</protein>
<organism evidence="3">
    <name type="scientific">Bradyrhizobium diazoefficiens</name>
    <dbReference type="NCBI Taxonomy" id="1355477"/>
    <lineage>
        <taxon>Bacteria</taxon>
        <taxon>Pseudomonadati</taxon>
        <taxon>Pseudomonadota</taxon>
        <taxon>Alphaproteobacteria</taxon>
        <taxon>Hyphomicrobiales</taxon>
        <taxon>Nitrobacteraceae</taxon>
        <taxon>Bradyrhizobium</taxon>
    </lineage>
</organism>
<evidence type="ECO:0000259" key="1">
    <source>
        <dbReference type="PROSITE" id="PS50995"/>
    </source>
</evidence>
<feature type="domain" description="HTH marR-type" evidence="1">
    <location>
        <begin position="1"/>
        <end position="119"/>
    </location>
</feature>
<gene>
    <name evidence="2" type="ORF">XF2B_63700</name>
    <name evidence="3" type="ORF">XF3B_64130</name>
    <name evidence="4" type="ORF">XF9B_41800</name>
</gene>
<dbReference type="PANTHER" id="PTHR33164:SF89">
    <property type="entry name" value="MARR FAMILY REGULATORY PROTEIN"/>
    <property type="match status" value="1"/>
</dbReference>
<dbReference type="SMART" id="SM00347">
    <property type="entry name" value="HTH_MARR"/>
    <property type="match status" value="1"/>
</dbReference>
<proteinExistence type="predicted"/>
<dbReference type="EMBL" id="AP023098">
    <property type="protein sequence ID" value="BCE82759.1"/>
    <property type="molecule type" value="Genomic_DNA"/>
</dbReference>
<accession>A0A809YLS6</accession>
<evidence type="ECO:0000313" key="4">
    <source>
        <dbReference type="EMBL" id="BCE82759.1"/>
    </source>
</evidence>
<reference evidence="4" key="3">
    <citation type="submission" date="2020-05" db="EMBL/GenBank/DDBJ databases">
        <title>Complete genome sequence of Bradyrhizobium diazoefficiens XF9 isolated from soybean nodule.</title>
        <authorList>
            <person name="Noda R."/>
            <person name="Kakizaki K."/>
            <person name="Minamisawa K."/>
        </authorList>
    </citation>
    <scope>NUCLEOTIDE SEQUENCE</scope>
    <source>
        <strain evidence="4">XF9</strain>
    </source>
</reference>
<reference evidence="3" key="2">
    <citation type="submission" date="2020-05" db="EMBL/GenBank/DDBJ databases">
        <title>Complete genome sequence of Bradyrhizobium diazoefficiens XF3 isolated from soybean nodule.</title>
        <authorList>
            <person name="Noda R."/>
            <person name="Kakizaki K."/>
            <person name="Minamisawa K."/>
        </authorList>
    </citation>
    <scope>NUCLEOTIDE SEQUENCE</scope>
    <source>
        <strain evidence="3">XF3</strain>
    </source>
</reference>
<dbReference type="InterPro" id="IPR039422">
    <property type="entry name" value="MarR/SlyA-like"/>
</dbReference>
<dbReference type="InterPro" id="IPR000835">
    <property type="entry name" value="HTH_MarR-typ"/>
</dbReference>
<dbReference type="Gene3D" id="1.10.10.10">
    <property type="entry name" value="Winged helix-like DNA-binding domain superfamily/Winged helix DNA-binding domain"/>
    <property type="match status" value="1"/>
</dbReference>
<dbReference type="PROSITE" id="PS50995">
    <property type="entry name" value="HTH_MARR_2"/>
    <property type="match status" value="1"/>
</dbReference>
<name>A0A809YLS6_9BRAD</name>